<dbReference type="STRING" id="1325735.A0A428RWE5"/>
<name>A0A428RWE5_9HYPO</name>
<sequence length="88" mass="10025">MDMNSPEFAELPVCPQFKQIDGHRRPFNLGLIPTGAYYPRVAFSGIHANPYDSVDIFQDTKCKRAMGIHWGTWALTFEELLEPPQLSD</sequence>
<dbReference type="Gene3D" id="3.60.15.10">
    <property type="entry name" value="Ribonuclease Z/Hydroxyacylglutathione hydrolase-like"/>
    <property type="match status" value="1"/>
</dbReference>
<proteinExistence type="predicted"/>
<dbReference type="PANTHER" id="PTHR15032:SF4">
    <property type="entry name" value="N-ACYL-PHOSPHATIDYLETHANOLAMINE-HYDROLYZING PHOSPHOLIPASE D"/>
    <property type="match status" value="1"/>
</dbReference>
<dbReference type="GO" id="GO:0070292">
    <property type="term" value="P:N-acylphosphatidylethanolamine metabolic process"/>
    <property type="evidence" value="ECO:0007669"/>
    <property type="project" value="TreeGrafter"/>
</dbReference>
<dbReference type="GO" id="GO:0005737">
    <property type="term" value="C:cytoplasm"/>
    <property type="evidence" value="ECO:0007669"/>
    <property type="project" value="TreeGrafter"/>
</dbReference>
<dbReference type="PANTHER" id="PTHR15032">
    <property type="entry name" value="N-ACYL-PHOSPHATIDYLETHANOLAMINE-HYDROLYZING PHOSPHOLIPASE D"/>
    <property type="match status" value="1"/>
</dbReference>
<dbReference type="EMBL" id="NKCK01000444">
    <property type="protein sequence ID" value="RSL81848.1"/>
    <property type="molecule type" value="Genomic_DNA"/>
</dbReference>
<dbReference type="GO" id="GO:0070290">
    <property type="term" value="F:N-acylphosphatidylethanolamine-specific phospholipase D activity"/>
    <property type="evidence" value="ECO:0007669"/>
    <property type="project" value="TreeGrafter"/>
</dbReference>
<dbReference type="AlphaFoldDB" id="A0A428RWE5"/>
<protein>
    <recommendedName>
        <fullName evidence="3">Metallo-beta-lactamase domain-containing protein</fullName>
    </recommendedName>
</protein>
<evidence type="ECO:0000313" key="1">
    <source>
        <dbReference type="EMBL" id="RSL81848.1"/>
    </source>
</evidence>
<organism evidence="1 2">
    <name type="scientific">Fusarium oligoseptatum</name>
    <dbReference type="NCBI Taxonomy" id="2604345"/>
    <lineage>
        <taxon>Eukaryota</taxon>
        <taxon>Fungi</taxon>
        <taxon>Dikarya</taxon>
        <taxon>Ascomycota</taxon>
        <taxon>Pezizomycotina</taxon>
        <taxon>Sordariomycetes</taxon>
        <taxon>Hypocreomycetidae</taxon>
        <taxon>Hypocreales</taxon>
        <taxon>Nectriaceae</taxon>
        <taxon>Fusarium</taxon>
        <taxon>Fusarium solani species complex</taxon>
    </lineage>
</organism>
<reference evidence="1 2" key="1">
    <citation type="submission" date="2017-06" db="EMBL/GenBank/DDBJ databases">
        <title>Comparative genomic analysis of Ambrosia Fusariam Clade fungi.</title>
        <authorList>
            <person name="Stajich J.E."/>
            <person name="Carrillo J."/>
            <person name="Kijimoto T."/>
            <person name="Eskalen A."/>
            <person name="O'Donnell K."/>
            <person name="Kasson M."/>
        </authorList>
    </citation>
    <scope>NUCLEOTIDE SEQUENCE [LARGE SCALE GENOMIC DNA]</scope>
    <source>
        <strain evidence="1 2">NRRL62579</strain>
    </source>
</reference>
<comment type="caution">
    <text evidence="1">The sequence shown here is derived from an EMBL/GenBank/DDBJ whole genome shotgun (WGS) entry which is preliminary data.</text>
</comment>
<dbReference type="InterPro" id="IPR036866">
    <property type="entry name" value="RibonucZ/Hydroxyglut_hydro"/>
</dbReference>
<gene>
    <name evidence="1" type="ORF">CEP52_017097</name>
</gene>
<keyword evidence="2" id="KW-1185">Reference proteome</keyword>
<evidence type="ECO:0008006" key="3">
    <source>
        <dbReference type="Google" id="ProtNLM"/>
    </source>
</evidence>
<evidence type="ECO:0000313" key="2">
    <source>
        <dbReference type="Proteomes" id="UP000287144"/>
    </source>
</evidence>
<accession>A0A428RWE5</accession>
<dbReference type="Proteomes" id="UP000287144">
    <property type="component" value="Unassembled WGS sequence"/>
</dbReference>
<dbReference type="GO" id="GO:0070291">
    <property type="term" value="P:N-acylethanolamine metabolic process"/>
    <property type="evidence" value="ECO:0007669"/>
    <property type="project" value="TreeGrafter"/>
</dbReference>